<dbReference type="FunFam" id="3.40.50.980:FF:000001">
    <property type="entry name" value="Non-ribosomal peptide synthetase"/>
    <property type="match status" value="3"/>
</dbReference>
<protein>
    <submittedName>
        <fullName evidence="6">Amino acid adenylation domain-containing protein</fullName>
    </submittedName>
</protein>
<dbReference type="InterPro" id="IPR000873">
    <property type="entry name" value="AMP-dep_synth/lig_dom"/>
</dbReference>
<dbReference type="Gene3D" id="3.30.300.30">
    <property type="match status" value="3"/>
</dbReference>
<dbReference type="PROSITE" id="PS00455">
    <property type="entry name" value="AMP_BINDING"/>
    <property type="match status" value="3"/>
</dbReference>
<feature type="domain" description="Carrier" evidence="5">
    <location>
        <begin position="2062"/>
        <end position="2136"/>
    </location>
</feature>
<feature type="domain" description="Carrier" evidence="5">
    <location>
        <begin position="979"/>
        <end position="1054"/>
    </location>
</feature>
<dbReference type="Pfam" id="PF00501">
    <property type="entry name" value="AMP-binding"/>
    <property type="match status" value="3"/>
</dbReference>
<dbReference type="SUPFAM" id="SSF53474">
    <property type="entry name" value="alpha/beta-Hydrolases"/>
    <property type="match status" value="1"/>
</dbReference>
<dbReference type="FunFam" id="1.10.1200.10:FF:000005">
    <property type="entry name" value="Nonribosomal peptide synthetase 1"/>
    <property type="match status" value="1"/>
</dbReference>
<accession>A0A939PN89</accession>
<dbReference type="PANTHER" id="PTHR45527:SF1">
    <property type="entry name" value="FATTY ACID SYNTHASE"/>
    <property type="match status" value="1"/>
</dbReference>
<evidence type="ECO:0000256" key="2">
    <source>
        <dbReference type="ARBA" id="ARBA00006432"/>
    </source>
</evidence>
<dbReference type="FunFam" id="3.40.50.12780:FF:000012">
    <property type="entry name" value="Non-ribosomal peptide synthetase"/>
    <property type="match status" value="1"/>
</dbReference>
<dbReference type="GO" id="GO:0072330">
    <property type="term" value="P:monocarboxylic acid biosynthetic process"/>
    <property type="evidence" value="ECO:0007669"/>
    <property type="project" value="UniProtKB-ARBA"/>
</dbReference>
<dbReference type="GO" id="GO:0008610">
    <property type="term" value="P:lipid biosynthetic process"/>
    <property type="evidence" value="ECO:0007669"/>
    <property type="project" value="UniProtKB-ARBA"/>
</dbReference>
<comment type="caution">
    <text evidence="6">The sequence shown here is derived from an EMBL/GenBank/DDBJ whole genome shotgun (WGS) entry which is preliminary data.</text>
</comment>
<dbReference type="GO" id="GO:0031177">
    <property type="term" value="F:phosphopantetheine binding"/>
    <property type="evidence" value="ECO:0007669"/>
    <property type="project" value="InterPro"/>
</dbReference>
<name>A0A939PN89_9ACTN</name>
<dbReference type="FunFam" id="2.30.38.10:FF:000001">
    <property type="entry name" value="Non-ribosomal peptide synthetase PvdI"/>
    <property type="match status" value="3"/>
</dbReference>
<dbReference type="InterPro" id="IPR010071">
    <property type="entry name" value="AA_adenyl_dom"/>
</dbReference>
<dbReference type="Gene3D" id="3.40.50.980">
    <property type="match status" value="6"/>
</dbReference>
<dbReference type="CDD" id="cd05930">
    <property type="entry name" value="A_NRPS"/>
    <property type="match status" value="2"/>
</dbReference>
<evidence type="ECO:0000256" key="3">
    <source>
        <dbReference type="ARBA" id="ARBA00022450"/>
    </source>
</evidence>
<dbReference type="Gene3D" id="3.30.559.10">
    <property type="entry name" value="Chloramphenicol acetyltransferase-like domain"/>
    <property type="match status" value="3"/>
</dbReference>
<comment type="similarity">
    <text evidence="2">Belongs to the ATP-dependent AMP-binding enzyme family.</text>
</comment>
<evidence type="ECO:0000313" key="6">
    <source>
        <dbReference type="EMBL" id="MBO2455158.1"/>
    </source>
</evidence>
<evidence type="ECO:0000259" key="5">
    <source>
        <dbReference type="PROSITE" id="PS50075"/>
    </source>
</evidence>
<dbReference type="Gene3D" id="2.30.38.10">
    <property type="entry name" value="Luciferase, Domain 3"/>
    <property type="match status" value="3"/>
</dbReference>
<dbReference type="InterPro" id="IPR036736">
    <property type="entry name" value="ACP-like_sf"/>
</dbReference>
<dbReference type="SMART" id="SM00823">
    <property type="entry name" value="PKS_PP"/>
    <property type="match status" value="3"/>
</dbReference>
<dbReference type="FunFam" id="1.10.1200.10:FF:000016">
    <property type="entry name" value="Non-ribosomal peptide synthase"/>
    <property type="match status" value="1"/>
</dbReference>
<dbReference type="CDD" id="cd17646">
    <property type="entry name" value="A_NRPS_AB3403-like"/>
    <property type="match status" value="1"/>
</dbReference>
<dbReference type="InterPro" id="IPR020802">
    <property type="entry name" value="TesA-like"/>
</dbReference>
<dbReference type="InterPro" id="IPR020845">
    <property type="entry name" value="AMP-binding_CS"/>
</dbReference>
<gene>
    <name evidence="6" type="ORF">J4573_49290</name>
</gene>
<dbReference type="SUPFAM" id="SSF47336">
    <property type="entry name" value="ACP-like"/>
    <property type="match status" value="3"/>
</dbReference>
<dbReference type="NCBIfam" id="NF003417">
    <property type="entry name" value="PRK04813.1"/>
    <property type="match status" value="3"/>
</dbReference>
<dbReference type="InterPro" id="IPR045851">
    <property type="entry name" value="AMP-bd_C_sf"/>
</dbReference>
<dbReference type="SMART" id="SM00824">
    <property type="entry name" value="PKS_TE"/>
    <property type="match status" value="1"/>
</dbReference>
<dbReference type="SUPFAM" id="SSF52777">
    <property type="entry name" value="CoA-dependent acyltransferases"/>
    <property type="match status" value="6"/>
</dbReference>
<dbReference type="InterPro" id="IPR009081">
    <property type="entry name" value="PP-bd_ACP"/>
</dbReference>
<keyword evidence="3" id="KW-0596">Phosphopantetheine</keyword>
<dbReference type="InterPro" id="IPR023213">
    <property type="entry name" value="CAT-like_dom_sf"/>
</dbReference>
<dbReference type="InterPro" id="IPR029058">
    <property type="entry name" value="AB_hydrolase_fold"/>
</dbReference>
<dbReference type="PANTHER" id="PTHR45527">
    <property type="entry name" value="NONRIBOSOMAL PEPTIDE SYNTHETASE"/>
    <property type="match status" value="1"/>
</dbReference>
<dbReference type="NCBIfam" id="TIGR01733">
    <property type="entry name" value="AA-adenyl-dom"/>
    <property type="match status" value="3"/>
</dbReference>
<dbReference type="Gene3D" id="1.10.1200.10">
    <property type="entry name" value="ACP-like"/>
    <property type="match status" value="1"/>
</dbReference>
<dbReference type="Gene3D" id="3.40.50.1820">
    <property type="entry name" value="alpha/beta hydrolase"/>
    <property type="match status" value="2"/>
</dbReference>
<dbReference type="RefSeq" id="WP_208263387.1">
    <property type="nucleotide sequence ID" value="NZ_JAGEOJ010000033.1"/>
</dbReference>
<dbReference type="GO" id="GO:0005829">
    <property type="term" value="C:cytosol"/>
    <property type="evidence" value="ECO:0007669"/>
    <property type="project" value="TreeGrafter"/>
</dbReference>
<dbReference type="EMBL" id="JAGEOJ010000033">
    <property type="protein sequence ID" value="MBO2455158.1"/>
    <property type="molecule type" value="Genomic_DNA"/>
</dbReference>
<dbReference type="InterPro" id="IPR025110">
    <property type="entry name" value="AMP-bd_C"/>
</dbReference>
<feature type="domain" description="Carrier" evidence="5">
    <location>
        <begin position="3171"/>
        <end position="3245"/>
    </location>
</feature>
<dbReference type="Pfam" id="PF00550">
    <property type="entry name" value="PP-binding"/>
    <property type="match status" value="3"/>
</dbReference>
<dbReference type="SUPFAM" id="SSF56801">
    <property type="entry name" value="Acetyl-CoA synthetase-like"/>
    <property type="match status" value="3"/>
</dbReference>
<dbReference type="CDD" id="cd19544">
    <property type="entry name" value="E-C_NRPS"/>
    <property type="match status" value="1"/>
</dbReference>
<dbReference type="GO" id="GO:0044550">
    <property type="term" value="P:secondary metabolite biosynthetic process"/>
    <property type="evidence" value="ECO:0007669"/>
    <property type="project" value="UniProtKB-ARBA"/>
</dbReference>
<dbReference type="PROSITE" id="PS50075">
    <property type="entry name" value="CARRIER"/>
    <property type="match status" value="3"/>
</dbReference>
<dbReference type="InterPro" id="IPR006162">
    <property type="entry name" value="Ppantetheine_attach_site"/>
</dbReference>
<proteinExistence type="inferred from homology"/>
<reference evidence="6" key="1">
    <citation type="submission" date="2021-03" db="EMBL/GenBank/DDBJ databases">
        <authorList>
            <person name="Kanchanasin P."/>
            <person name="Saeng-In P."/>
            <person name="Phongsopitanun W."/>
            <person name="Yuki M."/>
            <person name="Kudo T."/>
            <person name="Ohkuma M."/>
            <person name="Tanasupawat S."/>
        </authorList>
    </citation>
    <scope>NUCLEOTIDE SEQUENCE</scope>
    <source>
        <strain evidence="6">GKU 128</strain>
    </source>
</reference>
<dbReference type="Pfam" id="PF00975">
    <property type="entry name" value="Thioesterase"/>
    <property type="match status" value="1"/>
</dbReference>
<comment type="cofactor">
    <cofactor evidence="1">
        <name>pantetheine 4'-phosphate</name>
        <dbReference type="ChEBI" id="CHEBI:47942"/>
    </cofactor>
</comment>
<dbReference type="FunFam" id="3.30.300.30:FF:000010">
    <property type="entry name" value="Enterobactin synthetase component F"/>
    <property type="match status" value="1"/>
</dbReference>
<evidence type="ECO:0000313" key="7">
    <source>
        <dbReference type="Proteomes" id="UP000669179"/>
    </source>
</evidence>
<dbReference type="Gene3D" id="3.30.559.30">
    <property type="entry name" value="Nonribosomal peptide synthetase, condensation domain"/>
    <property type="match status" value="3"/>
</dbReference>
<dbReference type="PROSITE" id="PS00012">
    <property type="entry name" value="PHOSPHOPANTETHEINE"/>
    <property type="match status" value="2"/>
</dbReference>
<organism evidence="6 7">
    <name type="scientific">Actinomadura barringtoniae</name>
    <dbReference type="NCBI Taxonomy" id="1427535"/>
    <lineage>
        <taxon>Bacteria</taxon>
        <taxon>Bacillati</taxon>
        <taxon>Actinomycetota</taxon>
        <taxon>Actinomycetes</taxon>
        <taxon>Streptosporangiales</taxon>
        <taxon>Thermomonosporaceae</taxon>
        <taxon>Actinomadura</taxon>
    </lineage>
</organism>
<dbReference type="InterPro" id="IPR020806">
    <property type="entry name" value="PKS_PP-bd"/>
</dbReference>
<dbReference type="GO" id="GO:0003824">
    <property type="term" value="F:catalytic activity"/>
    <property type="evidence" value="ECO:0007669"/>
    <property type="project" value="InterPro"/>
</dbReference>
<dbReference type="Pfam" id="PF00668">
    <property type="entry name" value="Condensation"/>
    <property type="match status" value="3"/>
</dbReference>
<dbReference type="Proteomes" id="UP000669179">
    <property type="component" value="Unassembled WGS sequence"/>
</dbReference>
<dbReference type="CDD" id="cd19540">
    <property type="entry name" value="LCL_NRPS-like"/>
    <property type="match status" value="2"/>
</dbReference>
<dbReference type="GO" id="GO:0043041">
    <property type="term" value="P:amino acid activation for nonribosomal peptide biosynthetic process"/>
    <property type="evidence" value="ECO:0007669"/>
    <property type="project" value="TreeGrafter"/>
</dbReference>
<sequence>MIPLSHAQRRLWFIHQLEGPSPTYNMTDTFQLSTDVDLGALDLAFRDVIGRHEVLRTCFPDVDGEPYQQILKVEEICWQLTADTVAETDLTRAVEDAGHVGFDLAQDIPIRANLLRTAGRSVLVVTVHHIAGDGWSMRSLSRDLISAYRSRVRGEAPEWPPLPVRYTDYALWQQEVLGSEEDPDSRVSSQLTYWRRTLDGLPEELDLPADRPRPPVAGHQGHVAALEIDGSGHAALADLARSADATVFMVVLAALAILLSRSGAGTDVPIGTVAAGRDDEQLDDLVGFFVNTLVLRVDLSGNPTFTELLGRVRDIALDGFAHQDVPFERLVEELAPSRSLARHPLFQVMLAMQTRVPASGDGDEAGLPSVRPSAKFDLEVTAGEVFDDSGHPAGIVGSFIAAADRFEAASVKRLVDRLQRVLAAVAVDAGVRVGSIDLLEPGERTRLLLGWNDTAAPSPEGDVLERFEACAREAPDAAAVADADRQMTYADLDARATALAARLQARGIGPESVVGLVLPRGIDLVTAVLAVWKAGGAYLPLDPEQPAERLAFQLGDAGAALVLAHRTTAGQVSGAVSVMLLDDPADDATSPTFTPSGREPQSLAYVIYTSGSTGTPKGVGVVHGALANYVASVPGRLGMGARGARYALLQGPQTDLGNTVLFTALATGGCLDIVGEDEATDADALARRFADRETDHLKAVPSHLVALSAAAGFNAFGVRRSLVLGGESAPAEWLEQVVTEAEARGVDVFNHYGPTEATIGVITTCLTESPGTPERRHGPRASRPIGTPIANTRVYVVDEFLAPVPVGAVGELFVSGLGLARGYVGRPSVTAERFVACPWEPGERMYRTGDRVRWTSEGRLVFVGRTDQQVKIRGFRVEPGEIEAVLGTHPRVRQAVVVTRADEPGDTYLAAYVVPGDSVPEDPDLAGSVRTFLAERVPAHLVPAHIVELPALPLTANGKIDRRALPVPERTSARSALVGPVDPRQEILAQLFAGILGRPSVAMDDDFFAVGGHSLLATRLVSRIRSALGVELSLRTLFENPTVAGLAARLAGLDDGPRLRPPIRAMARPDRIPLSFGQQRLWFLAQMEGFGVAYNSPVVVRLDGVVDLEALGAALADVLGRHEVLRTTFPAIDGEPFQRILDPDEVTDVLQVVHLEDADLQAAVIAASGHAFDLSAEIPLRAWAFVTAPDTCVLVVVVHHIAGDGWSWAPLAADLSAAYEARRRGAAPDWPALPVQYADYAIWQRNLLGDERDPHSLHAQQIDYWRRTLADTPRELALPADRSRPAHPSYRGHTVEIDLPADVHAELAALARSQGVTTFMVVQAALALTLFRLGAGPDIPIGTAVAGRNDEALEPLVGFFVNSLVLRTDVDGDPTFAELLARVRNVGLSAFANQDVPFERLVEELAPARSLARHPLYQVMLTMRAAVPVALDLPEIRHSGADLVIEEAVGSAAKFDLLFMLGERSGPGGPNGISGTLTAAADLFDEATAIDLAHCFQHVLSTVVADPGIRAADVNVLDTDQRRLVLHEWNATAGPPASVLPIQRFDAVAAEHPDAVAVVAGSQTVTYGQLRTRANRLAHHLRSLGVGPDSVVALCLPRGVDTVVGILSVWKAGGGYLPLDTSQPVYRIARQLADARATLVLGTLEVLDDLPAGRMRTVALDDPETERLITASPDTTPAAEPDPATLAYMIYTSGSTGTPKGVAVTHEAVANYVGSVPGRLGIAGSRGERYGLLQAQVTDLGNTMLFASLASGGELHILDDDAVTDPSAVADYLAAHGIDHLKVVPSHLAALTAAVGIGPLLPRRTLVLGGEAAPAAWIRELVMTAASQGVTVHNHYGPTETTIGVTTGRFDTAGPDAVTDATSPVPIGTPIANTRAYVLDERLAPVPPGVVGDLYVAGTGLARGYVGRPSATAERFLACPWAPGERMYRTGDRARWTRSGNLVHSGRADDQVKVRGFRVEPGEIAGTVIAHPEVDRAVVVVHLDPVAGPRLVAYVVPAESSRAQEGATGDDFTARLISFLVGRLPEHMIPAVVVLSALPLTGNGKLDRAALPAPGTGSVGRAPQTPREEVIADAFAATLGLEQVGADDDFFALGGHSLRAVALVERLRRQGIAISVRALFETPTVAGLAAAITKPVRAVPRSRIPVGTRELTPEMVPLADLSPSELAQVADSVDGGAANVADIYPLAPLQDGILFHHLLADSGPDAYLSPAVLEVDSRSRLDAIVSALRTVIERHDVCRTAIVWDGVPRPVQVVWRQVALVPVEVTLTDRDGKSPIDPVEALLAAAPPGLDVTRAPLMDLHVAEVGDRWLVLLRLHHLAADHTGKEVLLEEVREILAGRAAGLPAPVPFREFVAATATDPDREGRHELFFSDLIGDVEEPTTPYGLTDARGDGHAAERGHRRVDDETGAAIRATARRCRTSPAVLWHLAWARVLATLSGRQDVVFGTVLAGRLDAGSGADRSPGLFMNTLPARVNVGDGVSTALGTTRTQLAGLLEHEQASLVLAQRASAVPAGSPLFTSLLNYRHMDGGSSPGPEGQAQGLEGIRTIYTRSRNNYPLTVSVDDVDEGSFEVIVDAVAPAVPGEVADMVVRAASGLVAALAETLDGGPDTRLTDVEVMEPAWQQRLLRLGHPGTSDLPISGHTILELFACQVAATPEALAARFEDQGWSYAELDGRSNRLARHMISRGIGPGDIVGVVMDRGPDLLAVLLGVLKTGAAYLPVDPGYPLERIRFMLDDCQVRLVLLDAAIADLLASPGPDGQSIPDDVELLVVDDSRISEILDRLPEGQLMPSERMGPVSPLSPAYVIYTSGSTGRPKGVLVPHAGVVNHLAWFQSWCPLTAADRVLWKAPFVFDVSILEMFSPLVNGAAVVIARPGGQRDPGYIANLACREWISVLHFVPGMLAAFLDEPAAARCAGLRAVFSGGEALPETVVERFAEVFDDRVALTNLYGPTETTVDATAWRCLVRTQRREEGIPIGRPVANTRTYVLDETLSPVPAGVVGDLYVAGEQLAHGYVKRPSLTAERFVGCPWIPGQRMYRTGDRVSWSPDGQLLFAGRADDQVKLRGFRIEPGEVQAALVAHPDVAQAAVMIREDLPKDPRLVAYVVPAAGFGADEELEARVLEFATDRLPAQFVPTAIVRLAELPTFVSGKLDRGALPAPQYASTARASRGPASDLERLICEEFAGVLGLDDVGVDDNFFALGGHSLLAVRLMARLRERGLSLPLNTLLVAPTVAGLMRRLDLSAAGGALEEVLTIRDTGSQPPVFCIHPAGGLSWCYLPLARLADPEIPLYGLQAQGIVQDSPLPKSVREMAVDYIQRIRAIQPQGPYRLLGWSFGGIPAHEMAVQLEAAGEQVELVVLDTYPAASRPVLLGANGSPVEDEPDPDDVVELAERMREEVNESLNGLSDAEMLRLAEIFQNNAVLARRHRPGRLGAGMLLLVADRTRDDGEATTARWAAYVSGAVTEVRLPCVHSEMLRPEMVEQTWSAIASWLLTM</sequence>
<keyword evidence="7" id="KW-1185">Reference proteome</keyword>
<dbReference type="InterPro" id="IPR001242">
    <property type="entry name" value="Condensation_dom"/>
</dbReference>
<dbReference type="InterPro" id="IPR001031">
    <property type="entry name" value="Thioesterase"/>
</dbReference>
<evidence type="ECO:0000256" key="4">
    <source>
        <dbReference type="ARBA" id="ARBA00022553"/>
    </source>
</evidence>
<keyword evidence="4" id="KW-0597">Phosphoprotein</keyword>
<dbReference type="Pfam" id="PF13193">
    <property type="entry name" value="AMP-binding_C"/>
    <property type="match status" value="3"/>
</dbReference>
<evidence type="ECO:0000256" key="1">
    <source>
        <dbReference type="ARBA" id="ARBA00001957"/>
    </source>
</evidence>